<dbReference type="RefSeq" id="WP_153022562.1">
    <property type="nucleotide sequence ID" value="NZ_BAABIH010000016.1"/>
</dbReference>
<evidence type="ECO:0000313" key="2">
    <source>
        <dbReference type="EMBL" id="QFU99828.1"/>
    </source>
</evidence>
<sequence>MKRTILAVIFGVATTIGAVGLSASAAGAATAPSGYMCGYEDQTYAGHDYCVSLDTVHWAAFPNTASSAAANGKNCSWSRYWSGWGRLTQAPAGDHFTLYSEVKVGENYRDPNLSNGAGFDGAGINFNDTIESSEFLKCA</sequence>
<feature type="signal peptide" evidence="1">
    <location>
        <begin position="1"/>
        <end position="28"/>
    </location>
</feature>
<feature type="chain" id="PRO_5025012364" description="Peptidase inhibitor family I36" evidence="1">
    <location>
        <begin position="29"/>
        <end position="139"/>
    </location>
</feature>
<gene>
    <name evidence="2" type="ORF">KDY119_03364</name>
</gene>
<organism evidence="2 3">
    <name type="scientific">Luteimicrobium xylanilyticum</name>
    <dbReference type="NCBI Taxonomy" id="1133546"/>
    <lineage>
        <taxon>Bacteria</taxon>
        <taxon>Bacillati</taxon>
        <taxon>Actinomycetota</taxon>
        <taxon>Actinomycetes</taxon>
        <taxon>Micrococcales</taxon>
        <taxon>Luteimicrobium</taxon>
    </lineage>
</organism>
<keyword evidence="3" id="KW-1185">Reference proteome</keyword>
<dbReference type="EMBL" id="CP045529">
    <property type="protein sequence ID" value="QFU99828.1"/>
    <property type="molecule type" value="Genomic_DNA"/>
</dbReference>
<protein>
    <recommendedName>
        <fullName evidence="4">Peptidase inhibitor family I36</fullName>
    </recommendedName>
</protein>
<reference evidence="2 3" key="1">
    <citation type="submission" date="2019-10" db="EMBL/GenBank/DDBJ databases">
        <title>Genome sequence of Luteimicrobium xylanilyticum HY-24.</title>
        <authorList>
            <person name="Kim D.Y."/>
            <person name="Park H.-Y."/>
        </authorList>
    </citation>
    <scope>NUCLEOTIDE SEQUENCE [LARGE SCALE GENOMIC DNA]</scope>
    <source>
        <strain evidence="2 3">HY-24</strain>
    </source>
</reference>
<dbReference type="Pfam" id="PF03995">
    <property type="entry name" value="Inhibitor_I36"/>
    <property type="match status" value="1"/>
</dbReference>
<accession>A0A5P9QEC3</accession>
<evidence type="ECO:0008006" key="4">
    <source>
        <dbReference type="Google" id="ProtNLM"/>
    </source>
</evidence>
<dbReference type="Proteomes" id="UP000326702">
    <property type="component" value="Chromosome"/>
</dbReference>
<proteinExistence type="predicted"/>
<dbReference type="KEGG" id="lxl:KDY119_03364"/>
<evidence type="ECO:0000313" key="3">
    <source>
        <dbReference type="Proteomes" id="UP000326702"/>
    </source>
</evidence>
<dbReference type="AlphaFoldDB" id="A0A5P9QEC3"/>
<name>A0A5P9QEC3_9MICO</name>
<keyword evidence="1" id="KW-0732">Signal</keyword>
<evidence type="ECO:0000256" key="1">
    <source>
        <dbReference type="SAM" id="SignalP"/>
    </source>
</evidence>